<dbReference type="InterPro" id="IPR003594">
    <property type="entry name" value="HATPase_dom"/>
</dbReference>
<name>A0A7X2H1K5_9BACL</name>
<dbReference type="RefSeq" id="WP_154116374.1">
    <property type="nucleotide sequence ID" value="NZ_WJXB01000001.1"/>
</dbReference>
<dbReference type="EMBL" id="WJXB01000001">
    <property type="protein sequence ID" value="MRN51645.1"/>
    <property type="molecule type" value="Genomic_DNA"/>
</dbReference>
<evidence type="ECO:0000313" key="2">
    <source>
        <dbReference type="EMBL" id="MRN51645.1"/>
    </source>
</evidence>
<dbReference type="InterPro" id="IPR036890">
    <property type="entry name" value="HATPase_C_sf"/>
</dbReference>
<protein>
    <recommendedName>
        <fullName evidence="1">Histidine kinase/HSP90-like ATPase domain-containing protein</fullName>
    </recommendedName>
</protein>
<dbReference type="AlphaFoldDB" id="A0A7X2H1K5"/>
<dbReference type="Gene3D" id="3.30.565.10">
    <property type="entry name" value="Histidine kinase-like ATPase, C-terminal domain"/>
    <property type="match status" value="1"/>
</dbReference>
<accession>A0A7X2H1K5</accession>
<reference evidence="2 3" key="1">
    <citation type="submission" date="2019-11" db="EMBL/GenBank/DDBJ databases">
        <title>Paenibacillus monticola sp. nov., a novel PGPR strain isolated from mountain sample in China.</title>
        <authorList>
            <person name="Zhao Q."/>
            <person name="Li H.-P."/>
            <person name="Zhang J.-L."/>
        </authorList>
    </citation>
    <scope>NUCLEOTIDE SEQUENCE [LARGE SCALE GENOMIC DNA]</scope>
    <source>
        <strain evidence="2 3">LC-T2</strain>
    </source>
</reference>
<proteinExistence type="predicted"/>
<feature type="domain" description="Histidine kinase/HSP90-like ATPase" evidence="1">
    <location>
        <begin position="19"/>
        <end position="125"/>
    </location>
</feature>
<comment type="caution">
    <text evidence="2">The sequence shown here is derived from an EMBL/GenBank/DDBJ whole genome shotgun (WGS) entry which is preliminary data.</text>
</comment>
<keyword evidence="3" id="KW-1185">Reference proteome</keyword>
<evidence type="ECO:0000313" key="3">
    <source>
        <dbReference type="Proteomes" id="UP000463051"/>
    </source>
</evidence>
<dbReference type="Proteomes" id="UP000463051">
    <property type="component" value="Unassembled WGS sequence"/>
</dbReference>
<dbReference type="Pfam" id="PF13581">
    <property type="entry name" value="HATPase_c_2"/>
    <property type="match status" value="1"/>
</dbReference>
<evidence type="ECO:0000259" key="1">
    <source>
        <dbReference type="Pfam" id="PF13581"/>
    </source>
</evidence>
<gene>
    <name evidence="2" type="ORF">GJB61_01295</name>
</gene>
<organism evidence="2 3">
    <name type="scientific">Paenibacillus monticola</name>
    <dbReference type="NCBI Taxonomy" id="2666075"/>
    <lineage>
        <taxon>Bacteria</taxon>
        <taxon>Bacillati</taxon>
        <taxon>Bacillota</taxon>
        <taxon>Bacilli</taxon>
        <taxon>Bacillales</taxon>
        <taxon>Paenibacillaceae</taxon>
        <taxon>Paenibacillus</taxon>
    </lineage>
</organism>
<sequence length="137" mass="15527">MMTMSAEHCLLLRGETDIELAMDLTGSYAEDIGFDSKETIFLKLMTEEACMNVVDHGSMYSTFWLKWELYKDGMDLLISQIGSPYSINSNLELQTEASRGRGLYIIRNLCDSMKVEQHGSVTSLIITKRRKLLSITS</sequence>